<organism evidence="1 2">
    <name type="scientific">Mycoplana dimorpha</name>
    <dbReference type="NCBI Taxonomy" id="28320"/>
    <lineage>
        <taxon>Bacteria</taxon>
        <taxon>Pseudomonadati</taxon>
        <taxon>Pseudomonadota</taxon>
        <taxon>Alphaproteobacteria</taxon>
        <taxon>Hyphomicrobiales</taxon>
        <taxon>Rhizobiaceae</taxon>
        <taxon>Mycoplana</taxon>
    </lineage>
</organism>
<gene>
    <name evidence="1" type="ORF">C7449_103508</name>
</gene>
<dbReference type="EMBL" id="PZZZ01000003">
    <property type="protein sequence ID" value="PTM96489.1"/>
    <property type="molecule type" value="Genomic_DNA"/>
</dbReference>
<reference evidence="1 2" key="1">
    <citation type="submission" date="2018-04" db="EMBL/GenBank/DDBJ databases">
        <title>Genomic Encyclopedia of Type Strains, Phase IV (KMG-IV): sequencing the most valuable type-strain genomes for metagenomic binning, comparative biology and taxonomic classification.</title>
        <authorList>
            <person name="Goeker M."/>
        </authorList>
    </citation>
    <scope>NUCLEOTIDE SEQUENCE [LARGE SCALE GENOMIC DNA]</scope>
    <source>
        <strain evidence="1 2">DSM 7138</strain>
    </source>
</reference>
<name>A0A2T5BBY8_MYCDI</name>
<protein>
    <submittedName>
        <fullName evidence="1">Uncharacterized protein</fullName>
    </submittedName>
</protein>
<accession>A0A2T5BBY8</accession>
<comment type="caution">
    <text evidence="1">The sequence shown here is derived from an EMBL/GenBank/DDBJ whole genome shotgun (WGS) entry which is preliminary data.</text>
</comment>
<evidence type="ECO:0000313" key="1">
    <source>
        <dbReference type="EMBL" id="PTM96489.1"/>
    </source>
</evidence>
<proteinExistence type="predicted"/>
<dbReference type="Proteomes" id="UP000241247">
    <property type="component" value="Unassembled WGS sequence"/>
</dbReference>
<keyword evidence="2" id="KW-1185">Reference proteome</keyword>
<evidence type="ECO:0000313" key="2">
    <source>
        <dbReference type="Proteomes" id="UP000241247"/>
    </source>
</evidence>
<dbReference type="AlphaFoldDB" id="A0A2T5BBY8"/>
<sequence length="48" mass="5495">MTQPNPFDWAEAKSDDVIDVMPALFRKAAMEAICNIRRPKGGLRRHQL</sequence>